<dbReference type="InterPro" id="IPR004181">
    <property type="entry name" value="Znf_MIZ"/>
</dbReference>
<accession>A0A7D8YZP8</accession>
<name>A0A7D8YZP8_9HELO</name>
<feature type="region of interest" description="Disordered" evidence="5">
    <location>
        <begin position="160"/>
        <end position="266"/>
    </location>
</feature>
<feature type="compositionally biased region" description="Polar residues" evidence="5">
    <location>
        <begin position="165"/>
        <end position="184"/>
    </location>
</feature>
<feature type="region of interest" description="Disordered" evidence="5">
    <location>
        <begin position="611"/>
        <end position="646"/>
    </location>
</feature>
<protein>
    <submittedName>
        <fullName evidence="7">Zinc finger MIZ domain-containing protein 2</fullName>
    </submittedName>
</protein>
<evidence type="ECO:0000256" key="1">
    <source>
        <dbReference type="ARBA" id="ARBA00022723"/>
    </source>
</evidence>
<feature type="compositionally biased region" description="Polar residues" evidence="5">
    <location>
        <begin position="798"/>
        <end position="830"/>
    </location>
</feature>
<evidence type="ECO:0000313" key="7">
    <source>
        <dbReference type="EMBL" id="TVY52203.1"/>
    </source>
</evidence>
<dbReference type="Proteomes" id="UP000481288">
    <property type="component" value="Unassembled WGS sequence"/>
</dbReference>
<dbReference type="GO" id="GO:0016925">
    <property type="term" value="P:protein sumoylation"/>
    <property type="evidence" value="ECO:0007669"/>
    <property type="project" value="TreeGrafter"/>
</dbReference>
<feature type="region of interest" description="Disordered" evidence="5">
    <location>
        <begin position="99"/>
        <end position="135"/>
    </location>
</feature>
<evidence type="ECO:0000259" key="6">
    <source>
        <dbReference type="PROSITE" id="PS51044"/>
    </source>
</evidence>
<dbReference type="AlphaFoldDB" id="A0A7D8YZP8"/>
<evidence type="ECO:0000256" key="4">
    <source>
        <dbReference type="PROSITE-ProRule" id="PRU00452"/>
    </source>
</evidence>
<feature type="region of interest" description="Disordered" evidence="5">
    <location>
        <begin position="280"/>
        <end position="306"/>
    </location>
</feature>
<feature type="region of interest" description="Disordered" evidence="5">
    <location>
        <begin position="679"/>
        <end position="699"/>
    </location>
</feature>
<keyword evidence="8" id="KW-1185">Reference proteome</keyword>
<sequence length="1249" mass="138243">MRRPPDKDGNAIPSDRDVVSSNATLAVFSSARRKSWMTGASAPVRPTPRTNPPRAAVPQVSLAQKSSEAVLPSPTPSNEPSPIIANASVLNSRSYIENQQQAHVDDNTVPSTSTTLHSSDDERRPAGEADTETNAPHTAQLQAALSGQAQIRTCEKLTASPVRLDSSSPRILSGNAVSYTPGTEHQQRPALAQTPQSNNTQSQPLDRARFPTASQRRAHPPATSNAMAQPSQETVPTSSVPARDRSHIGTGQLPSPNQSSVSSPRTVSNMMLPTMMQQAQWCPSPGSAATVTSNPNKRQRTQPPVMPSLKPRVALIQNQIAAVGGVDHLNNALERPRFQLLEDACRIEDSFYIALHQIFCIWDLPDPAQITSIRDFPSSSTLLLAFKIVGQLIRENDGLAPHHKTWFATFPTPLPDLMKSSEPYRRTVREVGVFLGRLASDWAQLSNECGTRMYPPLVDELVNRLGLLSPILQGVVFTAARRNIGVIDDPVGRRMEDLFRKDRQDHQNLAARYNTARPPTEKEIQERNLKLANEYLLLYNQHMQSRLSSGSAVSSPTTRLPTPVLPTNGYFQPPPGTTTSVAPGTQAEINLGPRQNSSPNLIGNRTMTWQSANQPQHTRVGSTSSPNIASLTIAGRSPNSDAHRLPAGTPSPTFFQGPTTQSPVHVQQGFTPVLRSNVTTSQHSHNLAGYGPSTTNGAVYQPPYQAQHQVQYQSVNPSTQQQPVSTQQLHLAQRQQQMQLSTHLSPWQVQSPQQRQQQAIILQQQQQQAIMQQSHPQQHMQHALNMNRAAQIRRDSGSGISPQQRAHSRNNSISSNGRHTPGINTSSVPSPLSIAAPVPNVRHVKQAHPLDRPFIPAVDMVQALQPINPDVTALHQAHLRSPILVVSEAFPDSQNGKPQRYYQAMKGFALEPVKIPKDIALTEFLFTVRADDLALIPRDRSAGAGTLPTRELKSGALQYRFRCIQTKPEVTVCFTPDWVVSDTQWPDSIFALFNSDHLEIRRKLQHGKDLPIDLTQSIAAVRANFQNKIKISMPKSRQRAMKDQGYFIAVEVIETIKHQEIMEMCLQHQRISANHTLEAIKKSLAPVGDDNDDFAIVASDLTLGLADPFTARIFDIPVRGVTCLHRECFDLETFLDTRNSKPKRPQQPCMVDVWKCPLCGKDARPYSLRVDNFLVSVRYELEKQHNLDVKAILISPDGNWRAKPEPKVHKRKAPYDDDSSDDEQPRQQSARETSKKKVVEVIELDDDDD</sequence>
<evidence type="ECO:0000256" key="3">
    <source>
        <dbReference type="ARBA" id="ARBA00022833"/>
    </source>
</evidence>
<evidence type="ECO:0000313" key="8">
    <source>
        <dbReference type="Proteomes" id="UP000481288"/>
    </source>
</evidence>
<gene>
    <name evidence="7" type="primary">Zmiz2</name>
    <name evidence="7" type="ORF">LCER1_G006296</name>
</gene>
<feature type="compositionally biased region" description="Polar residues" evidence="5">
    <location>
        <begin position="611"/>
        <end position="630"/>
    </location>
</feature>
<keyword evidence="2 4" id="KW-0863">Zinc-finger</keyword>
<keyword evidence="3" id="KW-0862">Zinc</keyword>
<feature type="domain" description="SP-RING-type" evidence="6">
    <location>
        <begin position="1090"/>
        <end position="1183"/>
    </location>
</feature>
<feature type="compositionally biased region" description="Polar residues" evidence="5">
    <location>
        <begin position="280"/>
        <end position="296"/>
    </location>
</feature>
<dbReference type="GO" id="GO:0008270">
    <property type="term" value="F:zinc ion binding"/>
    <property type="evidence" value="ECO:0007669"/>
    <property type="project" value="UniProtKB-KW"/>
</dbReference>
<organism evidence="7 8">
    <name type="scientific">Lachnellula cervina</name>
    <dbReference type="NCBI Taxonomy" id="1316786"/>
    <lineage>
        <taxon>Eukaryota</taxon>
        <taxon>Fungi</taxon>
        <taxon>Dikarya</taxon>
        <taxon>Ascomycota</taxon>
        <taxon>Pezizomycotina</taxon>
        <taxon>Leotiomycetes</taxon>
        <taxon>Helotiales</taxon>
        <taxon>Lachnaceae</taxon>
        <taxon>Lachnellula</taxon>
    </lineage>
</organism>
<dbReference type="EMBL" id="QGMG01000656">
    <property type="protein sequence ID" value="TVY52203.1"/>
    <property type="molecule type" value="Genomic_DNA"/>
</dbReference>
<reference evidence="7 8" key="1">
    <citation type="submission" date="2018-05" db="EMBL/GenBank/DDBJ databases">
        <title>Whole genome sequencing for identification of molecular markers to develop diagnostic detection tools for the regulated plant pathogen Lachnellula willkommii.</title>
        <authorList>
            <person name="Giroux E."/>
            <person name="Bilodeau G."/>
        </authorList>
    </citation>
    <scope>NUCLEOTIDE SEQUENCE [LARGE SCALE GENOMIC DNA]</scope>
    <source>
        <strain evidence="7 8">CBS 625.97</strain>
    </source>
</reference>
<comment type="caution">
    <text evidence="7">The sequence shown here is derived from an EMBL/GenBank/DDBJ whole genome shotgun (WGS) entry which is preliminary data.</text>
</comment>
<feature type="region of interest" description="Disordered" evidence="5">
    <location>
        <begin position="1202"/>
        <end position="1249"/>
    </location>
</feature>
<dbReference type="GO" id="GO:0061665">
    <property type="term" value="F:SUMO ligase activity"/>
    <property type="evidence" value="ECO:0007669"/>
    <property type="project" value="TreeGrafter"/>
</dbReference>
<dbReference type="GO" id="GO:0000785">
    <property type="term" value="C:chromatin"/>
    <property type="evidence" value="ECO:0007669"/>
    <property type="project" value="TreeGrafter"/>
</dbReference>
<feature type="compositionally biased region" description="Polar residues" evidence="5">
    <location>
        <begin position="99"/>
        <end position="117"/>
    </location>
</feature>
<evidence type="ECO:0000256" key="2">
    <source>
        <dbReference type="ARBA" id="ARBA00022771"/>
    </source>
</evidence>
<feature type="compositionally biased region" description="Polar residues" evidence="5">
    <location>
        <begin position="193"/>
        <end position="204"/>
    </location>
</feature>
<feature type="region of interest" description="Disordered" evidence="5">
    <location>
        <begin position="29"/>
        <end position="83"/>
    </location>
</feature>
<evidence type="ECO:0000256" key="5">
    <source>
        <dbReference type="SAM" id="MobiDB-lite"/>
    </source>
</evidence>
<feature type="compositionally biased region" description="Polar residues" evidence="5">
    <location>
        <begin position="252"/>
        <end position="266"/>
    </location>
</feature>
<feature type="compositionally biased region" description="Polar residues" evidence="5">
    <location>
        <begin position="222"/>
        <end position="240"/>
    </location>
</feature>
<feature type="compositionally biased region" description="Basic and acidic residues" evidence="5">
    <location>
        <begin position="118"/>
        <end position="127"/>
    </location>
</feature>
<dbReference type="Gene3D" id="3.30.40.10">
    <property type="entry name" value="Zinc/RING finger domain, C3HC4 (zinc finger)"/>
    <property type="match status" value="1"/>
</dbReference>
<dbReference type="InterPro" id="IPR013083">
    <property type="entry name" value="Znf_RING/FYVE/PHD"/>
</dbReference>
<dbReference type="Pfam" id="PF02891">
    <property type="entry name" value="zf-MIZ"/>
    <property type="match status" value="1"/>
</dbReference>
<dbReference type="PROSITE" id="PS51044">
    <property type="entry name" value="ZF_SP_RING"/>
    <property type="match status" value="1"/>
</dbReference>
<dbReference type="PANTHER" id="PTHR10782:SF4">
    <property type="entry name" value="TONALLI, ISOFORM E"/>
    <property type="match status" value="1"/>
</dbReference>
<keyword evidence="1" id="KW-0479">Metal-binding</keyword>
<feature type="region of interest" description="Disordered" evidence="5">
    <location>
        <begin position="792"/>
        <end position="831"/>
    </location>
</feature>
<proteinExistence type="predicted"/>
<dbReference type="OrthoDB" id="27975at2759"/>
<dbReference type="PANTHER" id="PTHR10782">
    <property type="entry name" value="ZINC FINGER MIZ DOMAIN-CONTAINING PROTEIN"/>
    <property type="match status" value="1"/>
</dbReference>